<evidence type="ECO:0000313" key="4">
    <source>
        <dbReference type="Proteomes" id="UP000646523"/>
    </source>
</evidence>
<proteinExistence type="predicted"/>
<gene>
    <name evidence="3" type="ORF">GCM10012289_20430</name>
</gene>
<dbReference type="Proteomes" id="UP000646523">
    <property type="component" value="Unassembled WGS sequence"/>
</dbReference>
<keyword evidence="2" id="KW-1133">Transmembrane helix</keyword>
<keyword evidence="2" id="KW-0812">Transmembrane</keyword>
<dbReference type="EMBL" id="BMNH01000004">
    <property type="protein sequence ID" value="GGO66429.1"/>
    <property type="molecule type" value="Genomic_DNA"/>
</dbReference>
<evidence type="ECO:0000313" key="3">
    <source>
        <dbReference type="EMBL" id="GGO66429.1"/>
    </source>
</evidence>
<sequence length="157" mass="16822">MSEDHPALGVSGGARLGPVATNDDRRRRSRTQQGPGGPRAPRQKRPLPAGEQFFTPGAIGLRKSVETRSAAPMAYLFTQVPRWLVPAVLVVLLLTGFAVAAWPGALAVLPVLAFVAWLAYLSWPSLGIGGRLLRVVMLAFLVVLAADRFGAFQSLPR</sequence>
<comment type="caution">
    <text evidence="3">The sequence shown here is derived from an EMBL/GenBank/DDBJ whole genome shotgun (WGS) entry which is preliminary data.</text>
</comment>
<dbReference type="InterPro" id="IPR046549">
    <property type="entry name" value="DUF6703"/>
</dbReference>
<keyword evidence="4" id="KW-1185">Reference proteome</keyword>
<feature type="transmembrane region" description="Helical" evidence="2">
    <location>
        <begin position="135"/>
        <end position="155"/>
    </location>
</feature>
<evidence type="ECO:0000256" key="1">
    <source>
        <dbReference type="SAM" id="MobiDB-lite"/>
    </source>
</evidence>
<feature type="transmembrane region" description="Helical" evidence="2">
    <location>
        <begin position="106"/>
        <end position="123"/>
    </location>
</feature>
<reference evidence="3" key="2">
    <citation type="submission" date="2020-09" db="EMBL/GenBank/DDBJ databases">
        <authorList>
            <person name="Sun Q."/>
            <person name="Zhou Y."/>
        </authorList>
    </citation>
    <scope>NUCLEOTIDE SEQUENCE</scope>
    <source>
        <strain evidence="3">CGMCC 4.7368</strain>
    </source>
</reference>
<protein>
    <submittedName>
        <fullName evidence="3">Uncharacterized protein</fullName>
    </submittedName>
</protein>
<feature type="region of interest" description="Disordered" evidence="1">
    <location>
        <begin position="1"/>
        <end position="50"/>
    </location>
</feature>
<reference evidence="3" key="1">
    <citation type="journal article" date="2014" name="Int. J. Syst. Evol. Microbiol.">
        <title>Complete genome sequence of Corynebacterium casei LMG S-19264T (=DSM 44701T), isolated from a smear-ripened cheese.</title>
        <authorList>
            <consortium name="US DOE Joint Genome Institute (JGI-PGF)"/>
            <person name="Walter F."/>
            <person name="Albersmeier A."/>
            <person name="Kalinowski J."/>
            <person name="Ruckert C."/>
        </authorList>
    </citation>
    <scope>NUCLEOTIDE SEQUENCE</scope>
    <source>
        <strain evidence="3">CGMCC 4.7368</strain>
    </source>
</reference>
<evidence type="ECO:0000256" key="2">
    <source>
        <dbReference type="SAM" id="Phobius"/>
    </source>
</evidence>
<dbReference type="AlphaFoldDB" id="A0A917YUL0"/>
<accession>A0A917YUL0</accession>
<feature type="transmembrane region" description="Helical" evidence="2">
    <location>
        <begin position="83"/>
        <end position="100"/>
    </location>
</feature>
<keyword evidence="2" id="KW-0472">Membrane</keyword>
<name>A0A917YUL0_9ACTN</name>
<dbReference type="Pfam" id="PF20444">
    <property type="entry name" value="DUF6703"/>
    <property type="match status" value="1"/>
</dbReference>
<organism evidence="3 4">
    <name type="scientific">Nonomuraea cavernae</name>
    <dbReference type="NCBI Taxonomy" id="2045107"/>
    <lineage>
        <taxon>Bacteria</taxon>
        <taxon>Bacillati</taxon>
        <taxon>Actinomycetota</taxon>
        <taxon>Actinomycetes</taxon>
        <taxon>Streptosporangiales</taxon>
        <taxon>Streptosporangiaceae</taxon>
        <taxon>Nonomuraea</taxon>
    </lineage>
</organism>